<dbReference type="RefSeq" id="WP_354510609.1">
    <property type="nucleotide sequence ID" value="NZ_JBEPMO010000023.1"/>
</dbReference>
<feature type="domain" description="Tyr recombinase" evidence="2">
    <location>
        <begin position="287"/>
        <end position="446"/>
    </location>
</feature>
<evidence type="ECO:0000259" key="2">
    <source>
        <dbReference type="Pfam" id="PF00589"/>
    </source>
</evidence>
<proteinExistence type="predicted"/>
<comment type="caution">
    <text evidence="3">The sequence shown here is derived from an EMBL/GenBank/DDBJ whole genome shotgun (WGS) entry which is preliminary data.</text>
</comment>
<evidence type="ECO:0000256" key="1">
    <source>
        <dbReference type="ARBA" id="ARBA00023172"/>
    </source>
</evidence>
<name>A0ABV2LWI6_9FLAO</name>
<dbReference type="InterPro" id="IPR011010">
    <property type="entry name" value="DNA_brk_join_enz"/>
</dbReference>
<dbReference type="EMBL" id="JBEPMO010000023">
    <property type="protein sequence ID" value="MET3732927.1"/>
    <property type="molecule type" value="Genomic_DNA"/>
</dbReference>
<accession>A0ABV2LWI6</accession>
<sequence>MASFTYHFRSKKESAKISIRLFHSPIDYTLTTPYISKKEYWIYRTTKNGVSKTAHRKLEDLRGDETLKKHKEELIEFKERLEQQFMSEFNSGVPITREWFKSAVIKNSDVIDSKEKIFDEKTKRLKEIEAENEIRNKNLLSSAINSIFSKYLTNKKELKKFKTTESWLSNYQEYYNKTNKKEYEFKISDFNQKFVDDFKSWGILEMKYKLSTIIGHLKRMKRAIEYSYELDEENIKIHSRLNKIRFSSYKEQEEMKDKFVIPLSFEELDKIDKLDLSNDPELREIQKCILIGSETGLRFSDFGKLCAKNLKTHIQGIEYWEFKTSKTKKWVKIIKNDRLNYYIDKYGNPKTEYDENEDIKLNRLMKIICKKAKINEPTEMEISQKVKDFKTRRYIKTIQPKYKGITTRTLRRSFASNYYSHIPVELIMQVTGHTTEKMLREYINVDSEVYVELAFEKMNELHQRRKRLAVI</sequence>
<dbReference type="Proteomes" id="UP001549146">
    <property type="component" value="Unassembled WGS sequence"/>
</dbReference>
<organism evidence="3 4">
    <name type="scientific">Moheibacter stercoris</name>
    <dbReference type="NCBI Taxonomy" id="1628251"/>
    <lineage>
        <taxon>Bacteria</taxon>
        <taxon>Pseudomonadati</taxon>
        <taxon>Bacteroidota</taxon>
        <taxon>Flavobacteriia</taxon>
        <taxon>Flavobacteriales</taxon>
        <taxon>Weeksellaceae</taxon>
        <taxon>Moheibacter</taxon>
    </lineage>
</organism>
<evidence type="ECO:0000313" key="4">
    <source>
        <dbReference type="Proteomes" id="UP001549146"/>
    </source>
</evidence>
<dbReference type="Pfam" id="PF00589">
    <property type="entry name" value="Phage_integrase"/>
    <property type="match status" value="1"/>
</dbReference>
<protein>
    <recommendedName>
        <fullName evidence="2">Tyr recombinase domain-containing protein</fullName>
    </recommendedName>
</protein>
<dbReference type="InterPro" id="IPR013762">
    <property type="entry name" value="Integrase-like_cat_sf"/>
</dbReference>
<gene>
    <name evidence="3" type="ORF">ABID46_002518</name>
</gene>
<keyword evidence="4" id="KW-1185">Reference proteome</keyword>
<keyword evidence="1" id="KW-0233">DNA recombination</keyword>
<dbReference type="Gene3D" id="1.10.443.10">
    <property type="entry name" value="Intergrase catalytic core"/>
    <property type="match status" value="1"/>
</dbReference>
<reference evidence="3 4" key="1">
    <citation type="submission" date="2024-06" db="EMBL/GenBank/DDBJ databases">
        <title>Genomic Encyclopedia of Type Strains, Phase IV (KMG-IV): sequencing the most valuable type-strain genomes for metagenomic binning, comparative biology and taxonomic classification.</title>
        <authorList>
            <person name="Goeker M."/>
        </authorList>
    </citation>
    <scope>NUCLEOTIDE SEQUENCE [LARGE SCALE GENOMIC DNA]</scope>
    <source>
        <strain evidence="3 4">DSM 29388</strain>
    </source>
</reference>
<dbReference type="InterPro" id="IPR002104">
    <property type="entry name" value="Integrase_catalytic"/>
</dbReference>
<dbReference type="SUPFAM" id="SSF56349">
    <property type="entry name" value="DNA breaking-rejoining enzymes"/>
    <property type="match status" value="1"/>
</dbReference>
<evidence type="ECO:0000313" key="3">
    <source>
        <dbReference type="EMBL" id="MET3732927.1"/>
    </source>
</evidence>